<evidence type="ECO:0000313" key="8">
    <source>
        <dbReference type="EMBL" id="KKK83194.1"/>
    </source>
</evidence>
<dbReference type="NCBIfam" id="TIGR00229">
    <property type="entry name" value="sensory_box"/>
    <property type="match status" value="3"/>
</dbReference>
<feature type="domain" description="PAS" evidence="6">
    <location>
        <begin position="59"/>
        <end position="132"/>
    </location>
</feature>
<keyword evidence="3" id="KW-0597">Phosphoprotein</keyword>
<keyword evidence="5" id="KW-0418">Kinase</keyword>
<dbReference type="PROSITE" id="PS50113">
    <property type="entry name" value="PAC"/>
    <property type="match status" value="3"/>
</dbReference>
<evidence type="ECO:0000256" key="2">
    <source>
        <dbReference type="ARBA" id="ARBA00012438"/>
    </source>
</evidence>
<evidence type="ECO:0000256" key="3">
    <source>
        <dbReference type="ARBA" id="ARBA00022553"/>
    </source>
</evidence>
<feature type="domain" description="PAC" evidence="7">
    <location>
        <begin position="271"/>
        <end position="324"/>
    </location>
</feature>
<feature type="non-terminal residue" evidence="8">
    <location>
        <position position="1"/>
    </location>
</feature>
<feature type="domain" description="PAC" evidence="7">
    <location>
        <begin position="135"/>
        <end position="187"/>
    </location>
</feature>
<dbReference type="SMART" id="SM00091">
    <property type="entry name" value="PAS"/>
    <property type="match status" value="2"/>
</dbReference>
<comment type="catalytic activity">
    <reaction evidence="1">
        <text>ATP + protein L-histidine = ADP + protein N-phospho-L-histidine.</text>
        <dbReference type="EC" id="2.7.13.3"/>
    </reaction>
</comment>
<dbReference type="Pfam" id="PF13426">
    <property type="entry name" value="PAS_9"/>
    <property type="match status" value="1"/>
</dbReference>
<dbReference type="PANTHER" id="PTHR43304:SF1">
    <property type="entry name" value="PAC DOMAIN-CONTAINING PROTEIN"/>
    <property type="match status" value="1"/>
</dbReference>
<evidence type="ECO:0000256" key="1">
    <source>
        <dbReference type="ARBA" id="ARBA00000085"/>
    </source>
</evidence>
<gene>
    <name evidence="8" type="ORF">LCGC14_2795830</name>
</gene>
<dbReference type="Gene3D" id="3.30.450.20">
    <property type="entry name" value="PAS domain"/>
    <property type="match status" value="4"/>
</dbReference>
<feature type="domain" description="PAC" evidence="7">
    <location>
        <begin position="6"/>
        <end position="58"/>
    </location>
</feature>
<organism evidence="8">
    <name type="scientific">marine sediment metagenome</name>
    <dbReference type="NCBI Taxonomy" id="412755"/>
    <lineage>
        <taxon>unclassified sequences</taxon>
        <taxon>metagenomes</taxon>
        <taxon>ecological metagenomes</taxon>
    </lineage>
</organism>
<proteinExistence type="predicted"/>
<dbReference type="InterPro" id="IPR001610">
    <property type="entry name" value="PAC"/>
</dbReference>
<dbReference type="Pfam" id="PF08447">
    <property type="entry name" value="PAS_3"/>
    <property type="match status" value="3"/>
</dbReference>
<dbReference type="PANTHER" id="PTHR43304">
    <property type="entry name" value="PHYTOCHROME-LIKE PROTEIN CPH1"/>
    <property type="match status" value="1"/>
</dbReference>
<dbReference type="SUPFAM" id="SSF55785">
    <property type="entry name" value="PYP-like sensor domain (PAS domain)"/>
    <property type="match status" value="4"/>
</dbReference>
<evidence type="ECO:0000259" key="6">
    <source>
        <dbReference type="PROSITE" id="PS50112"/>
    </source>
</evidence>
<sequence>EKGTPYNSEYRLKTKQGEWRWFKARCKSLRDKSGKAYRVAGATTDITEQKRAEEALQESEERFALTTAGSGDGLWDLDVAGQHMWYSKPYRKMLGYEEADDYPNTLASWSDALHPDDHEPTLKALHSHLEKGTPYNVEFRLLTKQGEWRWFNARCKSLRDEHGQSYRAAGAITDITDHKQQGIELKQANFSSEMAMNLSHIGSWWMDYSVDHDSFYLAPSTLGLLGEPPSEEASLITVEHWVENVIRTNKELGEVAVAAFRLALEDASAKIDVIYQYTRPIDGDVVWMRAIGKVIRDDSGNVTNVHGVIKDITEQKKTELELSQKHEELVRLIEELPIPATQTDNDGNVLHINHSFVDLLGYTIEDIPTVESHWELFYPDPKYRKQLKAAWTHSVKKSAKTGLAIDPMLL</sequence>
<keyword evidence="4" id="KW-0808">Transferase</keyword>
<dbReference type="InterPro" id="IPR000014">
    <property type="entry name" value="PAS"/>
</dbReference>
<dbReference type="EC" id="2.7.13.3" evidence="2"/>
<name>A0A0F9AXT7_9ZZZZ</name>
<dbReference type="SMART" id="SM00086">
    <property type="entry name" value="PAC"/>
    <property type="match status" value="3"/>
</dbReference>
<accession>A0A0F9AXT7</accession>
<dbReference type="InterPro" id="IPR052162">
    <property type="entry name" value="Sensor_kinase/Photoreceptor"/>
</dbReference>
<feature type="domain" description="PAS" evidence="6">
    <location>
        <begin position="325"/>
        <end position="380"/>
    </location>
</feature>
<reference evidence="8" key="1">
    <citation type="journal article" date="2015" name="Nature">
        <title>Complex archaea that bridge the gap between prokaryotes and eukaryotes.</title>
        <authorList>
            <person name="Spang A."/>
            <person name="Saw J.H."/>
            <person name="Jorgensen S.L."/>
            <person name="Zaremba-Niedzwiedzka K."/>
            <person name="Martijn J."/>
            <person name="Lind A.E."/>
            <person name="van Eijk R."/>
            <person name="Schleper C."/>
            <person name="Guy L."/>
            <person name="Ettema T.J."/>
        </authorList>
    </citation>
    <scope>NUCLEOTIDE SEQUENCE</scope>
</reference>
<feature type="non-terminal residue" evidence="8">
    <location>
        <position position="410"/>
    </location>
</feature>
<evidence type="ECO:0000256" key="4">
    <source>
        <dbReference type="ARBA" id="ARBA00022679"/>
    </source>
</evidence>
<dbReference type="EMBL" id="LAZR01052335">
    <property type="protein sequence ID" value="KKK83194.1"/>
    <property type="molecule type" value="Genomic_DNA"/>
</dbReference>
<protein>
    <recommendedName>
        <fullName evidence="2">histidine kinase</fullName>
        <ecNumber evidence="2">2.7.13.3</ecNumber>
    </recommendedName>
</protein>
<dbReference type="PROSITE" id="PS50112">
    <property type="entry name" value="PAS"/>
    <property type="match status" value="2"/>
</dbReference>
<dbReference type="GO" id="GO:0004673">
    <property type="term" value="F:protein histidine kinase activity"/>
    <property type="evidence" value="ECO:0007669"/>
    <property type="project" value="UniProtKB-EC"/>
</dbReference>
<comment type="caution">
    <text evidence="8">The sequence shown here is derived from an EMBL/GenBank/DDBJ whole genome shotgun (WGS) entry which is preliminary data.</text>
</comment>
<dbReference type="AlphaFoldDB" id="A0A0F9AXT7"/>
<dbReference type="InterPro" id="IPR035965">
    <property type="entry name" value="PAS-like_dom_sf"/>
</dbReference>
<evidence type="ECO:0000259" key="7">
    <source>
        <dbReference type="PROSITE" id="PS50113"/>
    </source>
</evidence>
<dbReference type="CDD" id="cd00130">
    <property type="entry name" value="PAS"/>
    <property type="match status" value="2"/>
</dbReference>
<evidence type="ECO:0000256" key="5">
    <source>
        <dbReference type="ARBA" id="ARBA00022777"/>
    </source>
</evidence>
<dbReference type="InterPro" id="IPR000700">
    <property type="entry name" value="PAS-assoc_C"/>
</dbReference>
<dbReference type="InterPro" id="IPR013655">
    <property type="entry name" value="PAS_fold_3"/>
</dbReference>